<sequence length="56" mass="6493">MVRRDEGELAGFQANANEFHKCSNCGKLLSTRKEEKVKLCKDCQERRHNQDINNSI</sequence>
<proteinExistence type="predicted"/>
<reference evidence="1 2" key="1">
    <citation type="submission" date="2016-10" db="EMBL/GenBank/DDBJ databases">
        <authorList>
            <person name="de Groot N.N."/>
        </authorList>
    </citation>
    <scope>NUCLEOTIDE SEQUENCE [LARGE SCALE GENOMIC DNA]</scope>
    <source>
        <strain evidence="1 2">CGMCC 1.6502</strain>
    </source>
</reference>
<name>A0A1G8ZQ81_9BACI</name>
<dbReference type="AlphaFoldDB" id="A0A1G8ZQ81"/>
<keyword evidence="2" id="KW-1185">Reference proteome</keyword>
<dbReference type="EMBL" id="FNFL01000003">
    <property type="protein sequence ID" value="SDK17207.1"/>
    <property type="molecule type" value="Genomic_DNA"/>
</dbReference>
<dbReference type="Proteomes" id="UP000198694">
    <property type="component" value="Unassembled WGS sequence"/>
</dbReference>
<evidence type="ECO:0000313" key="2">
    <source>
        <dbReference type="Proteomes" id="UP000198694"/>
    </source>
</evidence>
<gene>
    <name evidence="1" type="ORF">SAMN05216243_2158</name>
</gene>
<evidence type="ECO:0000313" key="1">
    <source>
        <dbReference type="EMBL" id="SDK17207.1"/>
    </source>
</evidence>
<organism evidence="1 2">
    <name type="scientific">Sediminibacillus albus</name>
    <dbReference type="NCBI Taxonomy" id="407036"/>
    <lineage>
        <taxon>Bacteria</taxon>
        <taxon>Bacillati</taxon>
        <taxon>Bacillota</taxon>
        <taxon>Bacilli</taxon>
        <taxon>Bacillales</taxon>
        <taxon>Bacillaceae</taxon>
        <taxon>Sediminibacillus</taxon>
    </lineage>
</organism>
<accession>A0A1G8ZQ81</accession>
<protein>
    <submittedName>
        <fullName evidence="1">Uncharacterized protein</fullName>
    </submittedName>
</protein>